<dbReference type="Pfam" id="PF07796">
    <property type="entry name" value="DUF1638"/>
    <property type="match status" value="1"/>
</dbReference>
<comment type="caution">
    <text evidence="2">The sequence shown here is derived from an EMBL/GenBank/DDBJ whole genome shotgun (WGS) entry which is preliminary data.</text>
</comment>
<protein>
    <recommendedName>
        <fullName evidence="1">DUF1638 domain-containing protein</fullName>
    </recommendedName>
</protein>
<sequence>MSVAVIACGALAAHVHEIADRRNLTLRIEPINPMLHNRPEGIAPEVEKMIRELQPTHDQVAIAYADCGTYGAIDALCDKYQVSRLSGDHCYDVFATAEKMKAEFEAVPGTYVFTDYLVKTFRRSVMTEMGLDRYPELRDDYFHSYKRVLWLAQHQTPELEAAAKDAAELIGLPLEIIQVGDKHLEEQLLKLIGVPSE</sequence>
<organism evidence="2">
    <name type="scientific">freshwater metagenome</name>
    <dbReference type="NCBI Taxonomy" id="449393"/>
    <lineage>
        <taxon>unclassified sequences</taxon>
        <taxon>metagenomes</taxon>
        <taxon>ecological metagenomes</taxon>
    </lineage>
</organism>
<dbReference type="EMBL" id="JNSL01000109">
    <property type="protein sequence ID" value="KGA15574.1"/>
    <property type="molecule type" value="Genomic_DNA"/>
</dbReference>
<name>A0A094Q0M5_9ZZZZ</name>
<dbReference type="InterPro" id="IPR012437">
    <property type="entry name" value="DUF1638"/>
</dbReference>
<evidence type="ECO:0000313" key="2">
    <source>
        <dbReference type="EMBL" id="KGA15574.1"/>
    </source>
</evidence>
<accession>A0A094Q0M5</accession>
<feature type="domain" description="DUF1638" evidence="1">
    <location>
        <begin position="32"/>
        <end position="186"/>
    </location>
</feature>
<gene>
    <name evidence="2" type="ORF">GM51_14570</name>
</gene>
<evidence type="ECO:0000259" key="1">
    <source>
        <dbReference type="Pfam" id="PF07796"/>
    </source>
</evidence>
<reference evidence="2" key="1">
    <citation type="submission" date="2014-06" db="EMBL/GenBank/DDBJ databases">
        <title>Key roles for freshwater Actinobacteria revealed by deep metagenomic sequencing.</title>
        <authorList>
            <person name="Ghai R."/>
            <person name="Mizuno C.M."/>
            <person name="Picazo A."/>
            <person name="Camacho A."/>
            <person name="Rodriguez-Valera F."/>
        </authorList>
    </citation>
    <scope>NUCLEOTIDE SEQUENCE</scope>
</reference>
<dbReference type="AlphaFoldDB" id="A0A094Q0M5"/>
<proteinExistence type="predicted"/>